<dbReference type="NCBIfam" id="NF002111">
    <property type="entry name" value="PRK00951.2-1"/>
    <property type="match status" value="1"/>
</dbReference>
<sequence>MDRKAQVSRKTFETDISLSINIDGKGEGKIETGIGFFDHMLTLFTKHGLFDMDLKAMGDLHVDCHHTIEDVGIVLGQAISKALGDKKSIKRYGMSYVPMDEALAMVVLDLGGRPYLVFDAEFGSERVGNMDTEMVEEFFRAVSVNAGMNLHVKMLYGSNSHHIIEAIFKAFGRALDEAARIDNRIEGVMSTKGTI</sequence>
<keyword evidence="9" id="KW-1185">Reference proteome</keyword>
<dbReference type="InterPro" id="IPR020568">
    <property type="entry name" value="Ribosomal_Su5_D2-typ_SF"/>
</dbReference>
<reference evidence="9" key="1">
    <citation type="submission" date="2015-07" db="EMBL/GenBank/DDBJ databases">
        <title>Near-Complete Genome Sequence of the Cellulolytic Bacterium Bacteroides (Pseudobacteroides) cellulosolvens ATCC 35603.</title>
        <authorList>
            <person name="Dassa B."/>
            <person name="Utturkar S.M."/>
            <person name="Klingeman D.M."/>
            <person name="Hurt R.A."/>
            <person name="Keller M."/>
            <person name="Xu J."/>
            <person name="Reddy Y.H.K."/>
            <person name="Borovok I."/>
            <person name="Grinberg I.R."/>
            <person name="Lamed R."/>
            <person name="Zhivin O."/>
            <person name="Bayer E.A."/>
            <person name="Brown S.D."/>
        </authorList>
    </citation>
    <scope>NUCLEOTIDE SEQUENCE [LARGE SCALE GENOMIC DNA]</scope>
    <source>
        <strain evidence="9">DSM 2933</strain>
    </source>
</reference>
<dbReference type="CDD" id="cd07914">
    <property type="entry name" value="IGPD"/>
    <property type="match status" value="1"/>
</dbReference>
<dbReference type="EC" id="4.2.1.19" evidence="6 7"/>
<dbReference type="NCBIfam" id="NF002112">
    <property type="entry name" value="PRK00951.2-2"/>
    <property type="match status" value="1"/>
</dbReference>
<evidence type="ECO:0000256" key="5">
    <source>
        <dbReference type="ARBA" id="ARBA00023239"/>
    </source>
</evidence>
<dbReference type="Gene3D" id="3.30.230.40">
    <property type="entry name" value="Imidazole glycerol phosphate dehydratase, domain 1"/>
    <property type="match status" value="2"/>
</dbReference>
<dbReference type="InterPro" id="IPR000807">
    <property type="entry name" value="ImidazoleglycerolP_deHydtase"/>
</dbReference>
<evidence type="ECO:0000256" key="7">
    <source>
        <dbReference type="RuleBase" id="RU000599"/>
    </source>
</evidence>
<dbReference type="GO" id="GO:0004424">
    <property type="term" value="F:imidazoleglycerol-phosphate dehydratase activity"/>
    <property type="evidence" value="ECO:0007669"/>
    <property type="project" value="UniProtKB-UniRule"/>
</dbReference>
<comment type="caution">
    <text evidence="8">The sequence shown here is derived from an EMBL/GenBank/DDBJ whole genome shotgun (WGS) entry which is preliminary data.</text>
</comment>
<keyword evidence="5 6" id="KW-0456">Lyase</keyword>
<evidence type="ECO:0000256" key="4">
    <source>
        <dbReference type="ARBA" id="ARBA00023102"/>
    </source>
</evidence>
<comment type="subcellular location">
    <subcellularLocation>
        <location evidence="6 7">Cytoplasm</location>
    </subcellularLocation>
</comment>
<dbReference type="PATRIC" id="fig|398512.5.peg.4218"/>
<dbReference type="InterPro" id="IPR038494">
    <property type="entry name" value="IGPD_sf"/>
</dbReference>
<keyword evidence="4 6" id="KW-0368">Histidine biosynthesis</keyword>
<comment type="catalytic activity">
    <reaction evidence="6 7">
        <text>D-erythro-1-(imidazol-4-yl)glycerol 3-phosphate = 3-(imidazol-4-yl)-2-oxopropyl phosphate + H2O</text>
        <dbReference type="Rhea" id="RHEA:11040"/>
        <dbReference type="ChEBI" id="CHEBI:15377"/>
        <dbReference type="ChEBI" id="CHEBI:57766"/>
        <dbReference type="ChEBI" id="CHEBI:58278"/>
        <dbReference type="EC" id="4.2.1.19"/>
    </reaction>
</comment>
<dbReference type="Proteomes" id="UP000036923">
    <property type="component" value="Unassembled WGS sequence"/>
</dbReference>
<dbReference type="FunFam" id="3.30.230.40:FF:000003">
    <property type="entry name" value="Imidazoleglycerol-phosphate dehydratase HisB"/>
    <property type="match status" value="1"/>
</dbReference>
<dbReference type="GO" id="GO:0005737">
    <property type="term" value="C:cytoplasm"/>
    <property type="evidence" value="ECO:0007669"/>
    <property type="project" value="UniProtKB-SubCell"/>
</dbReference>
<keyword evidence="3 6" id="KW-0028">Amino-acid biosynthesis</keyword>
<dbReference type="eggNOG" id="COG0131">
    <property type="taxonomic scope" value="Bacteria"/>
</dbReference>
<dbReference type="PROSITE" id="PS00954">
    <property type="entry name" value="IGP_DEHYDRATASE_1"/>
    <property type="match status" value="1"/>
</dbReference>
<dbReference type="STRING" id="398512.Bccel_4034"/>
<evidence type="ECO:0000256" key="6">
    <source>
        <dbReference type="HAMAP-Rule" id="MF_00076"/>
    </source>
</evidence>
<name>A0A0L6JST7_9FIRM</name>
<dbReference type="PROSITE" id="PS00955">
    <property type="entry name" value="IGP_DEHYDRATASE_2"/>
    <property type="match status" value="1"/>
</dbReference>
<dbReference type="InterPro" id="IPR020565">
    <property type="entry name" value="ImidazoleglycerP_deHydtase_CS"/>
</dbReference>
<accession>A0A0L6JST7</accession>
<evidence type="ECO:0000256" key="1">
    <source>
        <dbReference type="ARBA" id="ARBA00005047"/>
    </source>
</evidence>
<dbReference type="EMBL" id="LGTC01000001">
    <property type="protein sequence ID" value="KNY28760.1"/>
    <property type="molecule type" value="Genomic_DNA"/>
</dbReference>
<dbReference type="NCBIfam" id="NF002115">
    <property type="entry name" value="PRK00951.2-5"/>
    <property type="match status" value="1"/>
</dbReference>
<dbReference type="SUPFAM" id="SSF54211">
    <property type="entry name" value="Ribosomal protein S5 domain 2-like"/>
    <property type="match status" value="2"/>
</dbReference>
<dbReference type="NCBIfam" id="NF002116">
    <property type="entry name" value="PRK00951.2-6"/>
    <property type="match status" value="1"/>
</dbReference>
<organism evidence="8 9">
    <name type="scientific">Pseudobacteroides cellulosolvens ATCC 35603 = DSM 2933</name>
    <dbReference type="NCBI Taxonomy" id="398512"/>
    <lineage>
        <taxon>Bacteria</taxon>
        <taxon>Bacillati</taxon>
        <taxon>Bacillota</taxon>
        <taxon>Clostridia</taxon>
        <taxon>Eubacteriales</taxon>
        <taxon>Oscillospiraceae</taxon>
        <taxon>Pseudobacteroides</taxon>
    </lineage>
</organism>
<proteinExistence type="inferred from homology"/>
<evidence type="ECO:0000256" key="2">
    <source>
        <dbReference type="ARBA" id="ARBA00016664"/>
    </source>
</evidence>
<keyword evidence="6" id="KW-0963">Cytoplasm</keyword>
<dbReference type="GO" id="GO:0000105">
    <property type="term" value="P:L-histidine biosynthetic process"/>
    <property type="evidence" value="ECO:0007669"/>
    <property type="project" value="UniProtKB-UniRule"/>
</dbReference>
<dbReference type="PANTHER" id="PTHR23133:SF2">
    <property type="entry name" value="IMIDAZOLEGLYCEROL-PHOSPHATE DEHYDRATASE"/>
    <property type="match status" value="1"/>
</dbReference>
<evidence type="ECO:0000313" key="9">
    <source>
        <dbReference type="Proteomes" id="UP000036923"/>
    </source>
</evidence>
<dbReference type="NCBIfam" id="NF002109">
    <property type="entry name" value="PRK00951.1-5"/>
    <property type="match status" value="1"/>
</dbReference>
<dbReference type="NCBIfam" id="NF002107">
    <property type="entry name" value="PRK00951.1-2"/>
    <property type="match status" value="1"/>
</dbReference>
<dbReference type="UniPathway" id="UPA00031">
    <property type="reaction ID" value="UER00011"/>
</dbReference>
<dbReference type="FunFam" id="3.30.230.40:FF:000001">
    <property type="entry name" value="Imidazoleglycerol-phosphate dehydratase HisB"/>
    <property type="match status" value="1"/>
</dbReference>
<protein>
    <recommendedName>
        <fullName evidence="2 6">Imidazoleglycerol-phosphate dehydratase</fullName>
        <shortName evidence="6">IGPD</shortName>
        <ecNumber evidence="6 7">4.2.1.19</ecNumber>
    </recommendedName>
</protein>
<evidence type="ECO:0000256" key="3">
    <source>
        <dbReference type="ARBA" id="ARBA00022605"/>
    </source>
</evidence>
<gene>
    <name evidence="6" type="primary">hisB</name>
    <name evidence="8" type="ORF">Bccel_4034</name>
</gene>
<dbReference type="AlphaFoldDB" id="A0A0L6JST7"/>
<dbReference type="PANTHER" id="PTHR23133">
    <property type="entry name" value="IMIDAZOLEGLYCEROL-PHOSPHATE DEHYDRATASE HIS7"/>
    <property type="match status" value="1"/>
</dbReference>
<dbReference type="HAMAP" id="MF_00076">
    <property type="entry name" value="HisB"/>
    <property type="match status" value="1"/>
</dbReference>
<comment type="similarity">
    <text evidence="6 7">Belongs to the imidazoleglycerol-phosphate dehydratase family.</text>
</comment>
<dbReference type="RefSeq" id="WP_081926732.1">
    <property type="nucleotide sequence ID" value="NZ_LGTC01000001.1"/>
</dbReference>
<comment type="pathway">
    <text evidence="1 6 7">Amino-acid biosynthesis; L-histidine biosynthesis; L-histidine from 5-phospho-alpha-D-ribose 1-diphosphate: step 6/9.</text>
</comment>
<dbReference type="Pfam" id="PF00475">
    <property type="entry name" value="IGPD"/>
    <property type="match status" value="1"/>
</dbReference>
<evidence type="ECO:0000313" key="8">
    <source>
        <dbReference type="EMBL" id="KNY28760.1"/>
    </source>
</evidence>
<dbReference type="NCBIfam" id="NF002114">
    <property type="entry name" value="PRK00951.2-4"/>
    <property type="match status" value="1"/>
</dbReference>